<dbReference type="RefSeq" id="WP_145308421.1">
    <property type="nucleotide sequence ID" value="NZ_CP037452.1"/>
</dbReference>
<gene>
    <name evidence="2" type="ORF">Enr17x_21730</name>
</gene>
<dbReference type="AlphaFoldDB" id="A0A518IAM5"/>
<accession>A0A518IAM5</accession>
<name>A0A518IAM5_9PLAN</name>
<keyword evidence="3" id="KW-1185">Reference proteome</keyword>
<evidence type="ECO:0000313" key="2">
    <source>
        <dbReference type="EMBL" id="QDV50135.1"/>
    </source>
</evidence>
<evidence type="ECO:0000256" key="1">
    <source>
        <dbReference type="SAM" id="Phobius"/>
    </source>
</evidence>
<proteinExistence type="predicted"/>
<reference evidence="2 3" key="1">
    <citation type="submission" date="2019-03" db="EMBL/GenBank/DDBJ databases">
        <title>Deep-cultivation of Planctomycetes and their phenomic and genomic characterization uncovers novel biology.</title>
        <authorList>
            <person name="Wiegand S."/>
            <person name="Jogler M."/>
            <person name="Boedeker C."/>
            <person name="Pinto D."/>
            <person name="Vollmers J."/>
            <person name="Rivas-Marin E."/>
            <person name="Kohn T."/>
            <person name="Peeters S.H."/>
            <person name="Heuer A."/>
            <person name="Rast P."/>
            <person name="Oberbeckmann S."/>
            <person name="Bunk B."/>
            <person name="Jeske O."/>
            <person name="Meyerdierks A."/>
            <person name="Storesund J.E."/>
            <person name="Kallscheuer N."/>
            <person name="Luecker S."/>
            <person name="Lage O.M."/>
            <person name="Pohl T."/>
            <person name="Merkel B.J."/>
            <person name="Hornburger P."/>
            <person name="Mueller R.-W."/>
            <person name="Bruemmer F."/>
            <person name="Labrenz M."/>
            <person name="Spormann A.M."/>
            <person name="Op den Camp H."/>
            <person name="Overmann J."/>
            <person name="Amann R."/>
            <person name="Jetten M.S.M."/>
            <person name="Mascher T."/>
            <person name="Medema M.H."/>
            <person name="Devos D.P."/>
            <person name="Kaster A.-K."/>
            <person name="Ovreas L."/>
            <person name="Rohde M."/>
            <person name="Galperin M.Y."/>
            <person name="Jogler C."/>
        </authorList>
    </citation>
    <scope>NUCLEOTIDE SEQUENCE [LARGE SCALE GENOMIC DNA]</scope>
    <source>
        <strain evidence="2 3">Enr17</strain>
    </source>
</reference>
<protein>
    <submittedName>
        <fullName evidence="2">Uncharacterized protein</fullName>
    </submittedName>
</protein>
<dbReference type="Proteomes" id="UP000318313">
    <property type="component" value="Chromosome"/>
</dbReference>
<organism evidence="2 3">
    <name type="scientific">Gimesia fumaroli</name>
    <dbReference type="NCBI Taxonomy" id="2527976"/>
    <lineage>
        <taxon>Bacteria</taxon>
        <taxon>Pseudomonadati</taxon>
        <taxon>Planctomycetota</taxon>
        <taxon>Planctomycetia</taxon>
        <taxon>Planctomycetales</taxon>
        <taxon>Planctomycetaceae</taxon>
        <taxon>Gimesia</taxon>
    </lineage>
</organism>
<dbReference type="EMBL" id="CP037452">
    <property type="protein sequence ID" value="QDV50135.1"/>
    <property type="molecule type" value="Genomic_DNA"/>
</dbReference>
<sequence>MVGRTQIIKGALILFLVALISSLILLVVILQNSFRAMREFSDLWNTSDTLMHYVRQQKKWPEEFENLNETFPVYRPGFNAEDMVSLKEQVEVNFDIDFSQPARSDEWFVRLKSGRMPLEQKNANGSHS</sequence>
<keyword evidence="1" id="KW-1133">Transmembrane helix</keyword>
<keyword evidence="1" id="KW-0472">Membrane</keyword>
<keyword evidence="1" id="KW-0812">Transmembrane</keyword>
<evidence type="ECO:0000313" key="3">
    <source>
        <dbReference type="Proteomes" id="UP000318313"/>
    </source>
</evidence>
<feature type="transmembrane region" description="Helical" evidence="1">
    <location>
        <begin position="6"/>
        <end position="30"/>
    </location>
</feature>
<dbReference type="KEGG" id="gfm:Enr17x_21730"/>